<organism evidence="1 2">
    <name type="scientific">Pleurodeles waltl</name>
    <name type="common">Iberian ribbed newt</name>
    <dbReference type="NCBI Taxonomy" id="8319"/>
    <lineage>
        <taxon>Eukaryota</taxon>
        <taxon>Metazoa</taxon>
        <taxon>Chordata</taxon>
        <taxon>Craniata</taxon>
        <taxon>Vertebrata</taxon>
        <taxon>Euteleostomi</taxon>
        <taxon>Amphibia</taxon>
        <taxon>Batrachia</taxon>
        <taxon>Caudata</taxon>
        <taxon>Salamandroidea</taxon>
        <taxon>Salamandridae</taxon>
        <taxon>Pleurodelinae</taxon>
        <taxon>Pleurodeles</taxon>
    </lineage>
</organism>
<reference evidence="1" key="1">
    <citation type="journal article" date="2022" name="bioRxiv">
        <title>Sequencing and chromosome-scale assembly of the giantPleurodeles waltlgenome.</title>
        <authorList>
            <person name="Brown T."/>
            <person name="Elewa A."/>
            <person name="Iarovenko S."/>
            <person name="Subramanian E."/>
            <person name="Araus A.J."/>
            <person name="Petzold A."/>
            <person name="Susuki M."/>
            <person name="Suzuki K.-i.T."/>
            <person name="Hayashi T."/>
            <person name="Toyoda A."/>
            <person name="Oliveira C."/>
            <person name="Osipova E."/>
            <person name="Leigh N.D."/>
            <person name="Simon A."/>
            <person name="Yun M.H."/>
        </authorList>
    </citation>
    <scope>NUCLEOTIDE SEQUENCE</scope>
    <source>
        <strain evidence="1">20211129_DDA</strain>
        <tissue evidence="1">Liver</tissue>
    </source>
</reference>
<name>A0AAV7MVE5_PLEWA</name>
<gene>
    <name evidence="1" type="ORF">NDU88_001712</name>
</gene>
<protein>
    <submittedName>
        <fullName evidence="1">Uncharacterized protein</fullName>
    </submittedName>
</protein>
<sequence length="110" mass="12029">MCAPQFLRPEERRRAAGAALWCRAALELRQTRRGAARIHLWGNSGSSYISGSISEAKKKARQGALPNGISEKGTRQRTAHRIIIIMLISAIIGNPNVKVAGKLRIVVRSS</sequence>
<evidence type="ECO:0000313" key="2">
    <source>
        <dbReference type="Proteomes" id="UP001066276"/>
    </source>
</evidence>
<keyword evidence="2" id="KW-1185">Reference proteome</keyword>
<dbReference type="Proteomes" id="UP001066276">
    <property type="component" value="Chromosome 9"/>
</dbReference>
<dbReference type="EMBL" id="JANPWB010000013">
    <property type="protein sequence ID" value="KAJ1104300.1"/>
    <property type="molecule type" value="Genomic_DNA"/>
</dbReference>
<comment type="caution">
    <text evidence="1">The sequence shown here is derived from an EMBL/GenBank/DDBJ whole genome shotgun (WGS) entry which is preliminary data.</text>
</comment>
<proteinExistence type="predicted"/>
<evidence type="ECO:0000313" key="1">
    <source>
        <dbReference type="EMBL" id="KAJ1104300.1"/>
    </source>
</evidence>
<accession>A0AAV7MVE5</accession>
<dbReference type="AlphaFoldDB" id="A0AAV7MVE5"/>